<keyword evidence="2" id="KW-1185">Reference proteome</keyword>
<dbReference type="Proteomes" id="UP001165064">
    <property type="component" value="Unassembled WGS sequence"/>
</dbReference>
<proteinExistence type="predicted"/>
<evidence type="ECO:0000313" key="2">
    <source>
        <dbReference type="Proteomes" id="UP001165064"/>
    </source>
</evidence>
<accession>A0ACB5TRU1</accession>
<organism evidence="1 2">
    <name type="scientific">Ambrosiozyma monospora</name>
    <name type="common">Yeast</name>
    <name type="synonym">Endomycopsis monosporus</name>
    <dbReference type="NCBI Taxonomy" id="43982"/>
    <lineage>
        <taxon>Eukaryota</taxon>
        <taxon>Fungi</taxon>
        <taxon>Dikarya</taxon>
        <taxon>Ascomycota</taxon>
        <taxon>Saccharomycotina</taxon>
        <taxon>Pichiomycetes</taxon>
        <taxon>Pichiales</taxon>
        <taxon>Pichiaceae</taxon>
        <taxon>Ambrosiozyma</taxon>
    </lineage>
</organism>
<comment type="caution">
    <text evidence="1">The sequence shown here is derived from an EMBL/GenBank/DDBJ whole genome shotgun (WGS) entry which is preliminary data.</text>
</comment>
<protein>
    <submittedName>
        <fullName evidence="1">Unnamed protein product</fullName>
    </submittedName>
</protein>
<sequence length="281" mass="32957">MNSEALDAVHQTYTNLIDLKNTIHAFTTSQFLQFLSVYLPFVHIKRISPNFCYFYCASRFKCNSTMSVKLDEEKGLFNLLYIRPPFYTHNSLDVVEIAKVEYTDFFQDEQKLHKDITKSVQFSDPHPQRLPVDIPEDERFKLELPSKVIWAELVPKLRKHQLYELKSEALKSIHQAYTNLIDSENTIHVFTVSQLLEILSVYLPFVKLVHMTPNLCYLRCSSRFKCTSAMSLKLDEEKGLFYFSYTRPPCHTLVQILLRWSNNSMKITQNSTMKTVLVLMF</sequence>
<name>A0ACB5TRU1_AMBMO</name>
<evidence type="ECO:0000313" key="1">
    <source>
        <dbReference type="EMBL" id="GME93534.1"/>
    </source>
</evidence>
<reference evidence="1" key="1">
    <citation type="submission" date="2023-04" db="EMBL/GenBank/DDBJ databases">
        <title>Ambrosiozyma monospora NBRC 10751.</title>
        <authorList>
            <person name="Ichikawa N."/>
            <person name="Sato H."/>
            <person name="Tonouchi N."/>
        </authorList>
    </citation>
    <scope>NUCLEOTIDE SEQUENCE</scope>
    <source>
        <strain evidence="1">NBRC 10751</strain>
    </source>
</reference>
<gene>
    <name evidence="1" type="ORF">Amon02_000934700</name>
</gene>
<dbReference type="EMBL" id="BSXS01008751">
    <property type="protein sequence ID" value="GME93534.1"/>
    <property type="molecule type" value="Genomic_DNA"/>
</dbReference>